<dbReference type="Gene3D" id="3.40.50.150">
    <property type="entry name" value="Vaccinia Virus protein VP39"/>
    <property type="match status" value="1"/>
</dbReference>
<dbReference type="SUPFAM" id="SSF53335">
    <property type="entry name" value="S-adenosyl-L-methionine-dependent methyltransferases"/>
    <property type="match status" value="1"/>
</dbReference>
<dbReference type="EC" id="2.1.1.-" evidence="1"/>
<dbReference type="GO" id="GO:0032259">
    <property type="term" value="P:methylation"/>
    <property type="evidence" value="ECO:0007669"/>
    <property type="project" value="UniProtKB-KW"/>
</dbReference>
<dbReference type="InterPro" id="IPR029063">
    <property type="entry name" value="SAM-dependent_MTases_sf"/>
</dbReference>
<accession>A0AAU7ZWN1</accession>
<reference evidence="1" key="2">
    <citation type="journal article" date="2024" name="Environ. Microbiol.">
        <title>Genome analysis and description of Tunturibacter gen. nov. expands the diversity of Terriglobia in tundra soils.</title>
        <authorList>
            <person name="Messyasz A."/>
            <person name="Mannisto M.K."/>
            <person name="Kerkhof L.J."/>
            <person name="Haggblom M.M."/>
        </authorList>
    </citation>
    <scope>NUCLEOTIDE SEQUENCE</scope>
    <source>
        <strain evidence="1">X5P6</strain>
    </source>
</reference>
<keyword evidence="1" id="KW-0489">Methyltransferase</keyword>
<dbReference type="GO" id="GO:0008168">
    <property type="term" value="F:methyltransferase activity"/>
    <property type="evidence" value="ECO:0007669"/>
    <property type="project" value="UniProtKB-KW"/>
</dbReference>
<reference evidence="1" key="1">
    <citation type="submission" date="2023-08" db="EMBL/GenBank/DDBJ databases">
        <authorList>
            <person name="Messyasz A."/>
            <person name="Mannisto M.K."/>
            <person name="Kerkhof L.J."/>
            <person name="Haggblom M."/>
        </authorList>
    </citation>
    <scope>NUCLEOTIDE SEQUENCE</scope>
    <source>
        <strain evidence="1">X5P6</strain>
    </source>
</reference>
<protein>
    <submittedName>
        <fullName evidence="1">Class I SAM-dependent methyltransferase</fullName>
        <ecNumber evidence="1">2.1.1.-</ecNumber>
    </submittedName>
</protein>
<proteinExistence type="predicted"/>
<evidence type="ECO:0000313" key="1">
    <source>
        <dbReference type="EMBL" id="XCB35435.1"/>
    </source>
</evidence>
<dbReference type="KEGG" id="tpsc:RBB77_11200"/>
<dbReference type="Pfam" id="PF13578">
    <property type="entry name" value="Methyltransf_24"/>
    <property type="match status" value="1"/>
</dbReference>
<dbReference type="RefSeq" id="WP_353067477.1">
    <property type="nucleotide sequence ID" value="NZ_CP132942.1"/>
</dbReference>
<keyword evidence="1" id="KW-0808">Transferase</keyword>
<organism evidence="1">
    <name type="scientific">Tunturiibacter psychrotolerans</name>
    <dbReference type="NCBI Taxonomy" id="3069686"/>
    <lineage>
        <taxon>Bacteria</taxon>
        <taxon>Pseudomonadati</taxon>
        <taxon>Acidobacteriota</taxon>
        <taxon>Terriglobia</taxon>
        <taxon>Terriglobales</taxon>
        <taxon>Acidobacteriaceae</taxon>
        <taxon>Tunturiibacter</taxon>
    </lineage>
</organism>
<gene>
    <name evidence="1" type="ORF">RBB77_11200</name>
</gene>
<dbReference type="AlphaFoldDB" id="A0AAU7ZWN1"/>
<sequence>MPQEMPVRTLLRATLPKSLYGGLRSVKSSPARAFQWTMDRCGFVVARKSDYYSPLPSREALKSTKRRWSGPSSLLGVEYDLERMKTKLADLLGRYLGEFSEIFTSYEEALQLGFGPGYPRFDAEVLYAMLRARKPAQYVEVGSGLSTYYASLAAMKNAREGYPMKITCIEPHPFAALKTLPGISVLQQEVQDVGLEVFTSLGKDDVLFIDSSHIVRVDGDVPFLFLEVLPALHSGPLIHIHDIPFPYHGPYPAEYWVYKSVWPMWWNESMLLHALLCGNSQFSVTLSTPLIRHHDEAFLRTVAPGYRGIDEEPNTFSSIWIERV</sequence>
<dbReference type="EMBL" id="CP132942">
    <property type="protein sequence ID" value="XCB35435.1"/>
    <property type="molecule type" value="Genomic_DNA"/>
</dbReference>
<name>A0AAU7ZWN1_9BACT</name>